<evidence type="ECO:0000313" key="3">
    <source>
        <dbReference type="Proteomes" id="UP000190166"/>
    </source>
</evidence>
<dbReference type="STRING" id="393003.SAMN05660461_5382"/>
<evidence type="ECO:0000313" key="2">
    <source>
        <dbReference type="EMBL" id="SKD09493.1"/>
    </source>
</evidence>
<protein>
    <submittedName>
        <fullName evidence="2">DoxX-like family protein</fullName>
    </submittedName>
</protein>
<dbReference type="RefSeq" id="WP_079472655.1">
    <property type="nucleotide sequence ID" value="NZ_FUZZ01000005.1"/>
</dbReference>
<reference evidence="2 3" key="1">
    <citation type="submission" date="2017-02" db="EMBL/GenBank/DDBJ databases">
        <authorList>
            <person name="Peterson S.W."/>
        </authorList>
    </citation>
    <scope>NUCLEOTIDE SEQUENCE [LARGE SCALE GENOMIC DNA]</scope>
    <source>
        <strain evidence="2 3">DSM 18108</strain>
    </source>
</reference>
<feature type="transmembrane region" description="Helical" evidence="1">
    <location>
        <begin position="12"/>
        <end position="31"/>
    </location>
</feature>
<keyword evidence="1" id="KW-0472">Membrane</keyword>
<evidence type="ECO:0000256" key="1">
    <source>
        <dbReference type="SAM" id="Phobius"/>
    </source>
</evidence>
<dbReference type="EMBL" id="FUZZ01000005">
    <property type="protein sequence ID" value="SKD09493.1"/>
    <property type="molecule type" value="Genomic_DNA"/>
</dbReference>
<accession>A0A1T5PA61</accession>
<keyword evidence="1" id="KW-1133">Transmembrane helix</keyword>
<sequence length="121" mass="13031">MTAKTKRILSMVLMAIPIIVLVIGGVMKLIGAEPESVMQFLTKSGFGNYIKALGVTELIIAALLLYPVTNKTGFLLASCYFGGALCLEISGGQPTASVVFLAILWISMFLKSKEMFLPLNK</sequence>
<organism evidence="2 3">
    <name type="scientific">Chitinophaga ginsengisegetis</name>
    <dbReference type="NCBI Taxonomy" id="393003"/>
    <lineage>
        <taxon>Bacteria</taxon>
        <taxon>Pseudomonadati</taxon>
        <taxon>Bacteroidota</taxon>
        <taxon>Chitinophagia</taxon>
        <taxon>Chitinophagales</taxon>
        <taxon>Chitinophagaceae</taxon>
        <taxon>Chitinophaga</taxon>
    </lineage>
</organism>
<keyword evidence="3" id="KW-1185">Reference proteome</keyword>
<dbReference type="Proteomes" id="UP000190166">
    <property type="component" value="Unassembled WGS sequence"/>
</dbReference>
<feature type="transmembrane region" description="Helical" evidence="1">
    <location>
        <begin position="46"/>
        <end position="66"/>
    </location>
</feature>
<feature type="transmembrane region" description="Helical" evidence="1">
    <location>
        <begin position="96"/>
        <end position="112"/>
    </location>
</feature>
<gene>
    <name evidence="2" type="ORF">SAMN05660461_5382</name>
</gene>
<dbReference type="AlphaFoldDB" id="A0A1T5PA61"/>
<keyword evidence="1" id="KW-0812">Transmembrane</keyword>
<name>A0A1T5PA61_9BACT</name>
<proteinExistence type="predicted"/>